<name>A0A8H6II68_9AGAR</name>
<dbReference type="AlphaFoldDB" id="A0A8H6II68"/>
<keyword evidence="2" id="KW-0812">Transmembrane</keyword>
<sequence length="527" mass="57519">MAGITSGTDIRRVVLRHTDSSLVYRLTNESSKDAYYGFETTLPTEYTNDVPYPPTQRQMAISEAVDMKFTGTRVWALGSYGYTVKAIDPSVKPYWSCSVDSKAIESFVSFSDADNTWVLCDSGSIEDAEHTITMIADGDRRFLFDQFQYLPSQRSVPSFQPTVVIDKTDPAVTYKSGTWNTTVGGIKSSVDVNATISVEFTGAKATWYGSLPPASDGVYLKSPQNGTALVYLDNDNPRRIVIPWSPRATPKYNKGFFTTESLTRGTHTIKVVLEDPQFPLTLDYLTVENGEISTSAPTQQTPVATTASNGHSTRNKGAIAGITVGVALFLVLVGVGVGFYLRRRRRSVPKIRLADPDSLARPELEPYYHVEPFEFSGVIDISASPLPHRPHPFAEKSRRPGTPTTEGTTTPTTQTPLQEQLALPPPLGDPTSPEGKPRKRKKGKTASESLAVRLPMAYSTRDPIVSRAAGNSSQSLQGLHSSRGSSAAEDVGAHDGERIVMVNRHQDSGVRIPGVEVVDLPPLYSER</sequence>
<feature type="region of interest" description="Disordered" evidence="1">
    <location>
        <begin position="386"/>
        <end position="455"/>
    </location>
</feature>
<feature type="compositionally biased region" description="Polar residues" evidence="1">
    <location>
        <begin position="469"/>
        <end position="485"/>
    </location>
</feature>
<comment type="caution">
    <text evidence="3">The sequence shown here is derived from an EMBL/GenBank/DDBJ whole genome shotgun (WGS) entry which is preliminary data.</text>
</comment>
<keyword evidence="4" id="KW-1185">Reference proteome</keyword>
<organism evidence="3 4">
    <name type="scientific">Ephemerocybe angulata</name>
    <dbReference type="NCBI Taxonomy" id="980116"/>
    <lineage>
        <taxon>Eukaryota</taxon>
        <taxon>Fungi</taxon>
        <taxon>Dikarya</taxon>
        <taxon>Basidiomycota</taxon>
        <taxon>Agaricomycotina</taxon>
        <taxon>Agaricomycetes</taxon>
        <taxon>Agaricomycetidae</taxon>
        <taxon>Agaricales</taxon>
        <taxon>Agaricineae</taxon>
        <taxon>Psathyrellaceae</taxon>
        <taxon>Ephemerocybe</taxon>
    </lineage>
</organism>
<feature type="region of interest" description="Disordered" evidence="1">
    <location>
        <begin position="468"/>
        <end position="493"/>
    </location>
</feature>
<protein>
    <recommendedName>
        <fullName evidence="5">Transmembrane protein</fullName>
    </recommendedName>
</protein>
<dbReference type="CDD" id="cd12087">
    <property type="entry name" value="TM_EGFR-like"/>
    <property type="match status" value="1"/>
</dbReference>
<dbReference type="EMBL" id="JACGCI010000004">
    <property type="protein sequence ID" value="KAF6764251.1"/>
    <property type="molecule type" value="Genomic_DNA"/>
</dbReference>
<dbReference type="OrthoDB" id="3052647at2759"/>
<dbReference type="Gene3D" id="2.60.120.260">
    <property type="entry name" value="Galactose-binding domain-like"/>
    <property type="match status" value="1"/>
</dbReference>
<evidence type="ECO:0000256" key="1">
    <source>
        <dbReference type="SAM" id="MobiDB-lite"/>
    </source>
</evidence>
<reference evidence="3 4" key="1">
    <citation type="submission" date="2020-07" db="EMBL/GenBank/DDBJ databases">
        <title>Comparative genomics of pyrophilous fungi reveals a link between fire events and developmental genes.</title>
        <authorList>
            <consortium name="DOE Joint Genome Institute"/>
            <person name="Steindorff A.S."/>
            <person name="Carver A."/>
            <person name="Calhoun S."/>
            <person name="Stillman K."/>
            <person name="Liu H."/>
            <person name="Lipzen A."/>
            <person name="Pangilinan J."/>
            <person name="Labutti K."/>
            <person name="Bruns T.D."/>
            <person name="Grigoriev I.V."/>
        </authorList>
    </citation>
    <scope>NUCLEOTIDE SEQUENCE [LARGE SCALE GENOMIC DNA]</scope>
    <source>
        <strain evidence="3 4">CBS 144469</strain>
    </source>
</reference>
<feature type="compositionally biased region" description="Low complexity" evidence="1">
    <location>
        <begin position="400"/>
        <end position="422"/>
    </location>
</feature>
<proteinExistence type="predicted"/>
<gene>
    <name evidence="3" type="ORF">DFP72DRAFT_417916</name>
</gene>
<dbReference type="Proteomes" id="UP000521943">
    <property type="component" value="Unassembled WGS sequence"/>
</dbReference>
<keyword evidence="2" id="KW-0472">Membrane</keyword>
<evidence type="ECO:0008006" key="5">
    <source>
        <dbReference type="Google" id="ProtNLM"/>
    </source>
</evidence>
<evidence type="ECO:0000313" key="3">
    <source>
        <dbReference type="EMBL" id="KAF6764251.1"/>
    </source>
</evidence>
<keyword evidence="2" id="KW-1133">Transmembrane helix</keyword>
<accession>A0A8H6II68</accession>
<evidence type="ECO:0000256" key="2">
    <source>
        <dbReference type="SAM" id="Phobius"/>
    </source>
</evidence>
<feature type="transmembrane region" description="Helical" evidence="2">
    <location>
        <begin position="318"/>
        <end position="341"/>
    </location>
</feature>
<evidence type="ECO:0000313" key="4">
    <source>
        <dbReference type="Proteomes" id="UP000521943"/>
    </source>
</evidence>